<accession>A4X863</accession>
<dbReference type="InterPro" id="IPR009075">
    <property type="entry name" value="AcylCo_DH/oxidase_C"/>
</dbReference>
<dbReference type="PATRIC" id="fig|369723.5.peg.2697"/>
<name>A4X863_SALTO</name>
<comment type="cofactor">
    <cofactor evidence="1">
        <name>FAD</name>
        <dbReference type="ChEBI" id="CHEBI:57692"/>
    </cofactor>
</comment>
<comment type="similarity">
    <text evidence="2">Belongs to the acyl-CoA dehydrogenase family.</text>
</comment>
<organism evidence="8 9">
    <name type="scientific">Salinispora tropica (strain ATCC BAA-916 / DSM 44818 / JCM 13857 / NBRC 105044 / CNB-440)</name>
    <dbReference type="NCBI Taxonomy" id="369723"/>
    <lineage>
        <taxon>Bacteria</taxon>
        <taxon>Bacillati</taxon>
        <taxon>Actinomycetota</taxon>
        <taxon>Actinomycetes</taxon>
        <taxon>Micromonosporales</taxon>
        <taxon>Micromonosporaceae</taxon>
        <taxon>Salinispora</taxon>
    </lineage>
</organism>
<dbReference type="Pfam" id="PF00441">
    <property type="entry name" value="Acyl-CoA_dh_1"/>
    <property type="match status" value="1"/>
</dbReference>
<dbReference type="GO" id="GO:0003995">
    <property type="term" value="F:acyl-CoA dehydrogenase activity"/>
    <property type="evidence" value="ECO:0007669"/>
    <property type="project" value="TreeGrafter"/>
</dbReference>
<dbReference type="Gene3D" id="2.40.110.10">
    <property type="entry name" value="Butyryl-CoA Dehydrogenase, subunit A, domain 2"/>
    <property type="match status" value="1"/>
</dbReference>
<evidence type="ECO:0000256" key="5">
    <source>
        <dbReference type="ARBA" id="ARBA00023002"/>
    </source>
</evidence>
<evidence type="ECO:0000313" key="8">
    <source>
        <dbReference type="EMBL" id="ABP55063.1"/>
    </source>
</evidence>
<evidence type="ECO:0000259" key="7">
    <source>
        <dbReference type="Pfam" id="PF02771"/>
    </source>
</evidence>
<dbReference type="Pfam" id="PF02771">
    <property type="entry name" value="Acyl-CoA_dh_N"/>
    <property type="match status" value="1"/>
</dbReference>
<keyword evidence="5" id="KW-0560">Oxidoreductase</keyword>
<dbReference type="RefSeq" id="WP_012013844.1">
    <property type="nucleotide sequence ID" value="NC_009380.1"/>
</dbReference>
<keyword evidence="3" id="KW-0285">Flavoprotein</keyword>
<gene>
    <name evidence="8" type="ordered locus">Strop_2619</name>
</gene>
<dbReference type="InterPro" id="IPR009100">
    <property type="entry name" value="AcylCoA_DH/oxidase_NM_dom_sf"/>
</dbReference>
<dbReference type="AlphaFoldDB" id="A4X863"/>
<dbReference type="PANTHER" id="PTHR43884">
    <property type="entry name" value="ACYL-COA DEHYDROGENASE"/>
    <property type="match status" value="1"/>
</dbReference>
<dbReference type="CDD" id="cd00567">
    <property type="entry name" value="ACAD"/>
    <property type="match status" value="1"/>
</dbReference>
<dbReference type="InterPro" id="IPR046373">
    <property type="entry name" value="Acyl-CoA_Oxase/DH_mid-dom_sf"/>
</dbReference>
<feature type="domain" description="Acyl-CoA dehydrogenase/oxidase N-terminal" evidence="7">
    <location>
        <begin position="2"/>
        <end position="115"/>
    </location>
</feature>
<dbReference type="STRING" id="369723.Strop_2619"/>
<dbReference type="eggNOG" id="COG1960">
    <property type="taxonomic scope" value="Bacteria"/>
</dbReference>
<sequence>MTAEQQALRMSVRGVLSRHTADRSIADVTESSAGDDAELWQVLCGQIGVAGLAVPERFGGLGAGLGEVHVVLDELGRTLTPTPMLGCAVLAGQAVLHAEDEAACRRILPDLVSGELLAALAWTDQHGDWDPHRPAYSATKAGRLTGEAHYVLDVHLADVLLVAAGTSEGVRLFEVDPRGAGVRRRPVTTVDLTRRLGVVVLDQALGRQLGGVNPLERVRDIACVALSAEQVGAAARALELTVAHALTRVQFGRPIGGFQAIAHRLADLHVVVESARSLSYAAVSSLDSDAPEAHLLAAGAAVHCAEALEQVTAEMIQLHGGIGITWEHDAHRYFKRAHGAAHLFGHPRAHLARLAEAVVDAEVSNA</sequence>
<evidence type="ECO:0000259" key="6">
    <source>
        <dbReference type="Pfam" id="PF00441"/>
    </source>
</evidence>
<dbReference type="InterPro" id="IPR013786">
    <property type="entry name" value="AcylCoA_DH/ox_N"/>
</dbReference>
<dbReference type="InterPro" id="IPR036250">
    <property type="entry name" value="AcylCo_DH-like_C"/>
</dbReference>
<protein>
    <submittedName>
        <fullName evidence="8">Acyl-CoA dehydrogenase domain protein</fullName>
    </submittedName>
</protein>
<evidence type="ECO:0000256" key="4">
    <source>
        <dbReference type="ARBA" id="ARBA00022827"/>
    </source>
</evidence>
<evidence type="ECO:0000256" key="1">
    <source>
        <dbReference type="ARBA" id="ARBA00001974"/>
    </source>
</evidence>
<dbReference type="Gene3D" id="1.10.540.10">
    <property type="entry name" value="Acyl-CoA dehydrogenase/oxidase, N-terminal domain"/>
    <property type="match status" value="1"/>
</dbReference>
<dbReference type="PANTHER" id="PTHR43884:SF20">
    <property type="entry name" value="ACYL-COA DEHYDROGENASE FADE28"/>
    <property type="match status" value="1"/>
</dbReference>
<dbReference type="SUPFAM" id="SSF56645">
    <property type="entry name" value="Acyl-CoA dehydrogenase NM domain-like"/>
    <property type="match status" value="1"/>
</dbReference>
<keyword evidence="9" id="KW-1185">Reference proteome</keyword>
<reference evidence="9" key="1">
    <citation type="journal article" date="2007" name="Proc. Natl. Acad. Sci. U.S.A.">
        <title>Genome sequencing reveals complex secondary metabolome in the marine actinomycete Salinispora tropica.</title>
        <authorList>
            <person name="Udwary D.W."/>
            <person name="Zeigler L."/>
            <person name="Asolkar R.N."/>
            <person name="Singan V."/>
            <person name="Lapidus A."/>
            <person name="Fenical W."/>
            <person name="Jensen P.R."/>
            <person name="Moore B.S."/>
        </authorList>
    </citation>
    <scope>NUCLEOTIDE SEQUENCE [LARGE SCALE GENOMIC DNA]</scope>
    <source>
        <strain evidence="9">ATCC BAA-916 / DSM 44818 / CNB-440</strain>
    </source>
</reference>
<dbReference type="Proteomes" id="UP000000235">
    <property type="component" value="Chromosome"/>
</dbReference>
<dbReference type="HOGENOM" id="CLU_018204_5_1_11"/>
<dbReference type="SUPFAM" id="SSF47203">
    <property type="entry name" value="Acyl-CoA dehydrogenase C-terminal domain-like"/>
    <property type="match status" value="1"/>
</dbReference>
<feature type="domain" description="Acyl-CoA dehydrogenase/oxidase C-terminal" evidence="6">
    <location>
        <begin position="225"/>
        <end position="357"/>
    </location>
</feature>
<dbReference type="EMBL" id="CP000667">
    <property type="protein sequence ID" value="ABP55063.1"/>
    <property type="molecule type" value="Genomic_DNA"/>
</dbReference>
<dbReference type="Gene3D" id="1.20.140.10">
    <property type="entry name" value="Butyryl-CoA Dehydrogenase, subunit A, domain 3"/>
    <property type="match status" value="1"/>
</dbReference>
<dbReference type="KEGG" id="stp:Strop_2619"/>
<keyword evidence="4" id="KW-0274">FAD</keyword>
<dbReference type="InterPro" id="IPR037069">
    <property type="entry name" value="AcylCoA_DH/ox_N_sf"/>
</dbReference>
<dbReference type="GO" id="GO:0050660">
    <property type="term" value="F:flavin adenine dinucleotide binding"/>
    <property type="evidence" value="ECO:0007669"/>
    <property type="project" value="InterPro"/>
</dbReference>
<evidence type="ECO:0000256" key="2">
    <source>
        <dbReference type="ARBA" id="ARBA00009347"/>
    </source>
</evidence>
<evidence type="ECO:0000256" key="3">
    <source>
        <dbReference type="ARBA" id="ARBA00022630"/>
    </source>
</evidence>
<proteinExistence type="inferred from homology"/>
<evidence type="ECO:0000313" key="9">
    <source>
        <dbReference type="Proteomes" id="UP000000235"/>
    </source>
</evidence>